<sequence length="102" mass="11937">MIISYDNQIINLYMGWRAIHLDAGGFDIAYPLDTPTYTITIELNDKSSCNLGVFRENELCLAKMMMDKIKEGLANNTFFLDLDDYLKMWKKKLEEEKETKNE</sequence>
<protein>
    <submittedName>
        <fullName evidence="1">Uncharacterized protein</fullName>
    </submittedName>
</protein>
<name>A0A8S5Q3Z7_9CAUD</name>
<evidence type="ECO:0000313" key="1">
    <source>
        <dbReference type="EMBL" id="DAE13373.1"/>
    </source>
</evidence>
<organism evidence="1">
    <name type="scientific">Siphoviridae sp. ctLqe90</name>
    <dbReference type="NCBI Taxonomy" id="2825456"/>
    <lineage>
        <taxon>Viruses</taxon>
        <taxon>Duplodnaviria</taxon>
        <taxon>Heunggongvirae</taxon>
        <taxon>Uroviricota</taxon>
        <taxon>Caudoviricetes</taxon>
    </lineage>
</organism>
<reference evidence="1" key="1">
    <citation type="journal article" date="2021" name="Proc. Natl. Acad. Sci. U.S.A.">
        <title>A Catalog of Tens of Thousands of Viruses from Human Metagenomes Reveals Hidden Associations with Chronic Diseases.</title>
        <authorList>
            <person name="Tisza M.J."/>
            <person name="Buck C.B."/>
        </authorList>
    </citation>
    <scope>NUCLEOTIDE SEQUENCE</scope>
    <source>
        <strain evidence="1">CtLqe90</strain>
    </source>
</reference>
<proteinExistence type="predicted"/>
<accession>A0A8S5Q3Z7</accession>
<dbReference type="EMBL" id="BK015564">
    <property type="protein sequence ID" value="DAE13373.1"/>
    <property type="molecule type" value="Genomic_DNA"/>
</dbReference>